<gene>
    <name evidence="1" type="ORF">LCGC14_1119800</name>
</gene>
<reference evidence="1" key="1">
    <citation type="journal article" date="2015" name="Nature">
        <title>Complex archaea that bridge the gap between prokaryotes and eukaryotes.</title>
        <authorList>
            <person name="Spang A."/>
            <person name="Saw J.H."/>
            <person name="Jorgensen S.L."/>
            <person name="Zaremba-Niedzwiedzka K."/>
            <person name="Martijn J."/>
            <person name="Lind A.E."/>
            <person name="van Eijk R."/>
            <person name="Schleper C."/>
            <person name="Guy L."/>
            <person name="Ettema T.J."/>
        </authorList>
    </citation>
    <scope>NUCLEOTIDE SEQUENCE</scope>
</reference>
<proteinExistence type="predicted"/>
<organism evidence="1">
    <name type="scientific">marine sediment metagenome</name>
    <dbReference type="NCBI Taxonomy" id="412755"/>
    <lineage>
        <taxon>unclassified sequences</taxon>
        <taxon>metagenomes</taxon>
        <taxon>ecological metagenomes</taxon>
    </lineage>
</organism>
<dbReference type="AlphaFoldDB" id="A0A0F9M965"/>
<accession>A0A0F9M965</accession>
<sequence length="177" mass="20296">MITEVLDFMAGQFGNWKFDRSNQAFIRGWESSLTSVTDAQASIGLKNIQMGWKLSTPPTIANFLERCGPDFEKARAKRAQDFGYDFIHEQREVNGVKALYQCAVKRTVPMPERIENLSFAQQKKRWRQLYQIAFGGNDSPLKGVTGLDVLEYQHIAARNEMRKALGWPLIHDPMEEL</sequence>
<comment type="caution">
    <text evidence="1">The sequence shown here is derived from an EMBL/GenBank/DDBJ whole genome shotgun (WGS) entry which is preliminary data.</text>
</comment>
<protein>
    <submittedName>
        <fullName evidence="1">Uncharacterized protein</fullName>
    </submittedName>
</protein>
<name>A0A0F9M965_9ZZZZ</name>
<evidence type="ECO:0000313" key="1">
    <source>
        <dbReference type="EMBL" id="KKN02239.1"/>
    </source>
</evidence>
<dbReference type="EMBL" id="LAZR01005171">
    <property type="protein sequence ID" value="KKN02239.1"/>
    <property type="molecule type" value="Genomic_DNA"/>
</dbReference>